<feature type="binding site" description="axial binding residue" evidence="14">
    <location>
        <position position="90"/>
    </location>
    <ligand>
        <name>heme</name>
        <dbReference type="ChEBI" id="CHEBI:30413"/>
    </ligand>
    <ligandPart>
        <name>Fe</name>
        <dbReference type="ChEBI" id="CHEBI:18248"/>
    </ligandPart>
</feature>
<dbReference type="PANTHER" id="PTHR40255">
    <property type="entry name" value="UPF0093 MEMBRANE PROTEIN SLR1790"/>
    <property type="match status" value="1"/>
</dbReference>
<keyword evidence="9 14" id="KW-1133">Transmembrane helix</keyword>
<sequence>MYPYVLSIHIIFVVCWFAGLFYMVRLFIYHTEAQEKPEPDRRILSEQFVIMEHKLWYIITVPSMVLVLAAGLTMLYMLPVWLQQPWMHLKLMFVVLLLVYHFVCQNIMKQMAKGIFKRTSTQLRLWNEVATILLFAIVFLAVLKDAVNWIYGLVGLVLLSIMLMIGVKIYKRFRTKDK</sequence>
<dbReference type="HAMAP" id="MF_02239">
    <property type="entry name" value="HemJ"/>
    <property type="match status" value="1"/>
</dbReference>
<evidence type="ECO:0000256" key="1">
    <source>
        <dbReference type="ARBA" id="ARBA00004651"/>
    </source>
</evidence>
<dbReference type="GO" id="GO:0046872">
    <property type="term" value="F:metal ion binding"/>
    <property type="evidence" value="ECO:0007669"/>
    <property type="project" value="UniProtKB-UniRule"/>
</dbReference>
<comment type="subcellular location">
    <subcellularLocation>
        <location evidence="1 14">Cell membrane</location>
        <topology evidence="1 14">Multi-pass membrane protein</topology>
    </subcellularLocation>
</comment>
<keyword evidence="11 14" id="KW-0408">Iron</keyword>
<comment type="function">
    <text evidence="14 15">Catalyzes the oxidation of protoporphyrinogen IX to protoporphyrin IX.</text>
</comment>
<keyword evidence="8 14" id="KW-0479">Metal-binding</keyword>
<comment type="cofactor">
    <cofactor evidence="14 15">
        <name>heme b</name>
        <dbReference type="ChEBI" id="CHEBI:60344"/>
    </cofactor>
    <text evidence="14 15">Binds 1 heme b (iron(II)-protoporphyrin IX) group per subunit.</text>
</comment>
<evidence type="ECO:0000256" key="5">
    <source>
        <dbReference type="ARBA" id="ARBA00022475"/>
    </source>
</evidence>
<feature type="transmembrane region" description="Helical" evidence="14">
    <location>
        <begin position="149"/>
        <end position="170"/>
    </location>
</feature>
<evidence type="ECO:0000313" key="16">
    <source>
        <dbReference type="EMBL" id="MBB3057028.1"/>
    </source>
</evidence>
<keyword evidence="17" id="KW-1185">Reference proteome</keyword>
<feature type="transmembrane region" description="Helical" evidence="14">
    <location>
        <begin position="6"/>
        <end position="28"/>
    </location>
</feature>
<keyword evidence="7 14" id="KW-0812">Transmembrane</keyword>
<name>A0A839SHR8_9SPHI</name>
<dbReference type="InterPro" id="IPR005265">
    <property type="entry name" value="HemJ-like"/>
</dbReference>
<evidence type="ECO:0000256" key="15">
    <source>
        <dbReference type="PIRNR" id="PIRNR004638"/>
    </source>
</evidence>
<accession>A0A839SHR8</accession>
<keyword evidence="12 14" id="KW-0472">Membrane</keyword>
<comment type="caution">
    <text evidence="16">The sequence shown here is derived from an EMBL/GenBank/DDBJ whole genome shotgun (WGS) entry which is preliminary data.</text>
</comment>
<keyword evidence="10 14" id="KW-0560">Oxidoreductase</keyword>
<comment type="subunit">
    <text evidence="14">Homodimer.</text>
</comment>
<evidence type="ECO:0000256" key="9">
    <source>
        <dbReference type="ARBA" id="ARBA00022989"/>
    </source>
</evidence>
<dbReference type="GO" id="GO:0070818">
    <property type="term" value="F:protoporphyrinogen oxidase activity"/>
    <property type="evidence" value="ECO:0007669"/>
    <property type="project" value="UniProtKB-UniRule"/>
</dbReference>
<comment type="similarity">
    <text evidence="3 14 15">Belongs to the HemJ family.</text>
</comment>
<proteinExistence type="inferred from homology"/>
<feature type="transmembrane region" description="Helical" evidence="14">
    <location>
        <begin position="85"/>
        <end position="104"/>
    </location>
</feature>
<evidence type="ECO:0000256" key="6">
    <source>
        <dbReference type="ARBA" id="ARBA00022617"/>
    </source>
</evidence>
<dbReference type="Proteomes" id="UP000539265">
    <property type="component" value="Unassembled WGS sequence"/>
</dbReference>
<evidence type="ECO:0000256" key="2">
    <source>
        <dbReference type="ARBA" id="ARBA00005073"/>
    </source>
</evidence>
<comment type="catalytic activity">
    <reaction evidence="13 14 15">
        <text>protoporphyrinogen IX + 3 A = protoporphyrin IX + 3 AH2</text>
        <dbReference type="Rhea" id="RHEA:62000"/>
        <dbReference type="ChEBI" id="CHEBI:13193"/>
        <dbReference type="ChEBI" id="CHEBI:17499"/>
        <dbReference type="ChEBI" id="CHEBI:57306"/>
        <dbReference type="ChEBI" id="CHEBI:57307"/>
    </reaction>
</comment>
<evidence type="ECO:0000256" key="7">
    <source>
        <dbReference type="ARBA" id="ARBA00022692"/>
    </source>
</evidence>
<organism evidence="16 17">
    <name type="scientific">Mucilaginibacter gotjawali</name>
    <dbReference type="NCBI Taxonomy" id="1550579"/>
    <lineage>
        <taxon>Bacteria</taxon>
        <taxon>Pseudomonadati</taxon>
        <taxon>Bacteroidota</taxon>
        <taxon>Sphingobacteriia</taxon>
        <taxon>Sphingobacteriales</taxon>
        <taxon>Sphingobacteriaceae</taxon>
        <taxon>Mucilaginibacter</taxon>
    </lineage>
</organism>
<evidence type="ECO:0000256" key="13">
    <source>
        <dbReference type="ARBA" id="ARBA00048390"/>
    </source>
</evidence>
<evidence type="ECO:0000256" key="12">
    <source>
        <dbReference type="ARBA" id="ARBA00023136"/>
    </source>
</evidence>
<dbReference type="EC" id="1.3.99.-" evidence="14 15"/>
<dbReference type="PIRSF" id="PIRSF004638">
    <property type="entry name" value="UCP004638"/>
    <property type="match status" value="1"/>
</dbReference>
<protein>
    <recommendedName>
        <fullName evidence="4 14">Protoporphyrinogen IX oxidase</fullName>
        <shortName evidence="14">PPO</shortName>
        <ecNumber evidence="14 15">1.3.99.-</ecNumber>
    </recommendedName>
</protein>
<evidence type="ECO:0000256" key="11">
    <source>
        <dbReference type="ARBA" id="ARBA00023004"/>
    </source>
</evidence>
<dbReference type="OrthoDB" id="9800824at2"/>
<keyword evidence="6 14" id="KW-0349">Heme</keyword>
<dbReference type="Pfam" id="PF03653">
    <property type="entry name" value="UPF0093"/>
    <property type="match status" value="1"/>
</dbReference>
<feature type="transmembrane region" description="Helical" evidence="14">
    <location>
        <begin position="55"/>
        <end position="79"/>
    </location>
</feature>
<dbReference type="UniPathway" id="UPA00251">
    <property type="reaction ID" value="UER00324"/>
</dbReference>
<evidence type="ECO:0000313" key="17">
    <source>
        <dbReference type="Proteomes" id="UP000539265"/>
    </source>
</evidence>
<feature type="binding site" description="axial binding residue" evidence="14">
    <location>
        <position position="9"/>
    </location>
    <ligand>
        <name>heme</name>
        <dbReference type="ChEBI" id="CHEBI:30413"/>
    </ligand>
    <ligandPart>
        <name>Fe</name>
        <dbReference type="ChEBI" id="CHEBI:18248"/>
    </ligandPart>
</feature>
<evidence type="ECO:0000256" key="4">
    <source>
        <dbReference type="ARBA" id="ARBA00017504"/>
    </source>
</evidence>
<evidence type="ECO:0000256" key="14">
    <source>
        <dbReference type="HAMAP-Rule" id="MF_02239"/>
    </source>
</evidence>
<gene>
    <name evidence="16" type="ORF">FHS11_003456</name>
</gene>
<feature type="transmembrane region" description="Helical" evidence="14">
    <location>
        <begin position="125"/>
        <end position="143"/>
    </location>
</feature>
<reference evidence="16" key="1">
    <citation type="submission" date="2020-08" db="EMBL/GenBank/DDBJ databases">
        <title>Genomic Encyclopedia of Type Strains, Phase III (KMG-III): the genomes of soil and plant-associated and newly described type strains.</title>
        <authorList>
            <person name="Whitman W."/>
        </authorList>
    </citation>
    <scope>NUCLEOTIDE SEQUENCE [LARGE SCALE GENOMIC DNA]</scope>
    <source>
        <strain evidence="16">CECT 8628</strain>
    </source>
</reference>
<dbReference type="RefSeq" id="WP_096355684.1">
    <property type="nucleotide sequence ID" value="NZ_AP017313.1"/>
</dbReference>
<dbReference type="GO" id="GO:0005886">
    <property type="term" value="C:plasma membrane"/>
    <property type="evidence" value="ECO:0007669"/>
    <property type="project" value="UniProtKB-SubCell"/>
</dbReference>
<evidence type="ECO:0000256" key="10">
    <source>
        <dbReference type="ARBA" id="ARBA00023002"/>
    </source>
</evidence>
<dbReference type="EMBL" id="JACHWX010000011">
    <property type="protein sequence ID" value="MBB3057028.1"/>
    <property type="molecule type" value="Genomic_DNA"/>
</dbReference>
<dbReference type="AlphaFoldDB" id="A0A839SHR8"/>
<comment type="pathway">
    <text evidence="2 14 15">Porphyrin-containing compound metabolism; protoporphyrin-IX biosynthesis; protoporphyrin-IX from protoporphyrinogen-IX: step 1/1.</text>
</comment>
<evidence type="ECO:0000256" key="8">
    <source>
        <dbReference type="ARBA" id="ARBA00022723"/>
    </source>
</evidence>
<dbReference type="GO" id="GO:0006782">
    <property type="term" value="P:protoporphyrinogen IX biosynthetic process"/>
    <property type="evidence" value="ECO:0007669"/>
    <property type="project" value="UniProtKB-UniRule"/>
</dbReference>
<evidence type="ECO:0000256" key="3">
    <source>
        <dbReference type="ARBA" id="ARBA00006501"/>
    </source>
</evidence>
<keyword evidence="5 14" id="KW-1003">Cell membrane</keyword>
<dbReference type="PANTHER" id="PTHR40255:SF1">
    <property type="entry name" value="PROTOPORPHYRINOGEN IX OXIDASE"/>
    <property type="match status" value="1"/>
</dbReference>